<dbReference type="EMBL" id="CP021106">
    <property type="protein sequence ID" value="ARO88280.1"/>
    <property type="molecule type" value="Genomic_DNA"/>
</dbReference>
<feature type="region of interest" description="Disordered" evidence="1">
    <location>
        <begin position="1"/>
        <end position="20"/>
    </location>
</feature>
<dbReference type="AlphaFoldDB" id="A0A1W6SR32"/>
<feature type="compositionally biased region" description="Pro residues" evidence="1">
    <location>
        <begin position="1"/>
        <end position="12"/>
    </location>
</feature>
<evidence type="ECO:0000256" key="1">
    <source>
        <dbReference type="SAM" id="MobiDB-lite"/>
    </source>
</evidence>
<proteinExistence type="predicted"/>
<dbReference type="Pfam" id="PF07589">
    <property type="entry name" value="PEP-CTERM"/>
    <property type="match status" value="1"/>
</dbReference>
<feature type="domain" description="Ice-binding protein C-terminal" evidence="2">
    <location>
        <begin position="215"/>
        <end position="241"/>
    </location>
</feature>
<reference evidence="3 4" key="1">
    <citation type="journal article" date="2015" name="Int. J. Syst. Evol. Microbiol.">
        <title>Nitrosospira lacus sp. nov., a psychrotolerant, ammonia-oxidizing bacterium from sandy lake sediment.</title>
        <authorList>
            <person name="Urakawa H."/>
            <person name="Garcia J.C."/>
            <person name="Nielsen J.L."/>
            <person name="Le V.Q."/>
            <person name="Kozlowski J.A."/>
            <person name="Stein L.Y."/>
            <person name="Lim C.K."/>
            <person name="Pommerening-Roser A."/>
            <person name="Martens-Habbena W."/>
            <person name="Stahl D.A."/>
            <person name="Klotz M.G."/>
        </authorList>
    </citation>
    <scope>NUCLEOTIDE SEQUENCE [LARGE SCALE GENOMIC DNA]</scope>
    <source>
        <strain evidence="3 4">APG3</strain>
    </source>
</reference>
<accession>A0A1W6SR32</accession>
<dbReference type="KEGG" id="nlc:EBAPG3_011095"/>
<evidence type="ECO:0000259" key="2">
    <source>
        <dbReference type="Pfam" id="PF07589"/>
    </source>
</evidence>
<gene>
    <name evidence="3" type="ORF">EBAPG3_011095</name>
</gene>
<dbReference type="Proteomes" id="UP000012179">
    <property type="component" value="Chromosome"/>
</dbReference>
<evidence type="ECO:0000313" key="3">
    <source>
        <dbReference type="EMBL" id="ARO88280.1"/>
    </source>
</evidence>
<name>A0A1W6SR32_9PROT</name>
<protein>
    <recommendedName>
        <fullName evidence="2">Ice-binding protein C-terminal domain-containing protein</fullName>
    </recommendedName>
</protein>
<evidence type="ECO:0000313" key="4">
    <source>
        <dbReference type="Proteomes" id="UP000012179"/>
    </source>
</evidence>
<sequence length="244" mass="25774">MSDPKGPTPNPYTPATGSASLSSNATGEFYNAKANADIKWSPGVWDTSPSSASVTRINTQAGDEFALAVAHIADPADYTLFFDPAFTPEIIFSLMLESGLTVAAAATTHDTATASISGIYATSLLVDPLWNFSWVADSSSPSLSSFTFHSNPVLGLDDNVIHNQFLSSVISSGGIHTLSSDFTISASLFPQLPLGVNQITYQFGGEADYLAQAQTVPEPTTITLVAIGTLGLLSYGWRQRKRAT</sequence>
<organism evidence="3 4">
    <name type="scientific">Nitrosospira lacus</name>
    <dbReference type="NCBI Taxonomy" id="1288494"/>
    <lineage>
        <taxon>Bacteria</taxon>
        <taxon>Pseudomonadati</taxon>
        <taxon>Pseudomonadota</taxon>
        <taxon>Betaproteobacteria</taxon>
        <taxon>Nitrosomonadales</taxon>
        <taxon>Nitrosomonadaceae</taxon>
        <taxon>Nitrosospira</taxon>
    </lineage>
</organism>
<dbReference type="InterPro" id="IPR013424">
    <property type="entry name" value="Ice-binding_C"/>
</dbReference>
<keyword evidence="4" id="KW-1185">Reference proteome</keyword>